<proteinExistence type="predicted"/>
<comment type="caution">
    <text evidence="3">The sequence shown here is derived from an EMBL/GenBank/DDBJ whole genome shotgun (WGS) entry which is preliminary data.</text>
</comment>
<organism evidence="3 4">
    <name type="scientific">Prunus dulcis</name>
    <name type="common">Almond</name>
    <name type="synonym">Amygdalus dulcis</name>
    <dbReference type="NCBI Taxonomy" id="3755"/>
    <lineage>
        <taxon>Eukaryota</taxon>
        <taxon>Viridiplantae</taxon>
        <taxon>Streptophyta</taxon>
        <taxon>Embryophyta</taxon>
        <taxon>Tracheophyta</taxon>
        <taxon>Spermatophyta</taxon>
        <taxon>Magnoliopsida</taxon>
        <taxon>eudicotyledons</taxon>
        <taxon>Gunneridae</taxon>
        <taxon>Pentapetalae</taxon>
        <taxon>rosids</taxon>
        <taxon>fabids</taxon>
        <taxon>Rosales</taxon>
        <taxon>Rosaceae</taxon>
        <taxon>Amygdaloideae</taxon>
        <taxon>Amygdaleae</taxon>
        <taxon>Prunus</taxon>
    </lineage>
</organism>
<feature type="compositionally biased region" description="Low complexity" evidence="1">
    <location>
        <begin position="142"/>
        <end position="151"/>
    </location>
</feature>
<feature type="region of interest" description="Disordered" evidence="1">
    <location>
        <begin position="109"/>
        <end position="156"/>
    </location>
</feature>
<evidence type="ECO:0000256" key="1">
    <source>
        <dbReference type="SAM" id="MobiDB-lite"/>
    </source>
</evidence>
<dbReference type="Pfam" id="PF07727">
    <property type="entry name" value="RVT_2"/>
    <property type="match status" value="1"/>
</dbReference>
<evidence type="ECO:0000313" key="4">
    <source>
        <dbReference type="Proteomes" id="UP001054821"/>
    </source>
</evidence>
<reference evidence="3 4" key="1">
    <citation type="journal article" date="2022" name="G3 (Bethesda)">
        <title>Whole-genome sequence and methylome profiling of the almond [Prunus dulcis (Mill.) D.A. Webb] cultivar 'Nonpareil'.</title>
        <authorList>
            <person name="D'Amico-Willman K.M."/>
            <person name="Ouma W.Z."/>
            <person name="Meulia T."/>
            <person name="Sideli G.M."/>
            <person name="Gradziel T.M."/>
            <person name="Fresnedo-Ramirez J."/>
        </authorList>
    </citation>
    <scope>NUCLEOTIDE SEQUENCE [LARGE SCALE GENOMIC DNA]</scope>
    <source>
        <strain evidence="3">Clone GOH B32 T37-40</strain>
    </source>
</reference>
<keyword evidence="4" id="KW-1185">Reference proteome</keyword>
<dbReference type="AlphaFoldDB" id="A0AAD4W8J9"/>
<dbReference type="Proteomes" id="UP001054821">
    <property type="component" value="Chromosome 3"/>
</dbReference>
<name>A0AAD4W8J9_PRUDU</name>
<gene>
    <name evidence="3" type="ORF">L3X38_018095</name>
</gene>
<feature type="domain" description="Reverse transcriptase Ty1/copia-type" evidence="2">
    <location>
        <begin position="187"/>
        <end position="258"/>
    </location>
</feature>
<dbReference type="InterPro" id="IPR013103">
    <property type="entry name" value="RVT_2"/>
</dbReference>
<dbReference type="EMBL" id="JAJFAZ020000003">
    <property type="protein sequence ID" value="KAI5338823.1"/>
    <property type="molecule type" value="Genomic_DNA"/>
</dbReference>
<evidence type="ECO:0000313" key="3">
    <source>
        <dbReference type="EMBL" id="KAI5338823.1"/>
    </source>
</evidence>
<sequence length="272" mass="30548">MKNNNVKWESEVAHAMNVSSYKCPGSSSSNNSITNQTQCTPPPAVEGFKFSTKEERHHSTIHIQRHHMPPQSQIRSSLASMLRNTIPPSNNVQKHELPGMIDCPSSGDRSLFNRDPSNSRIDKTINRTSRDDRSPHDIDIIPKSPSPENVPSSPPLCRSQRVSQPCILFRDFHCNQAITGPSSSKKSVVPLPSAKRAIGSRWVYWIKYNSYGSIEQYEARLVAKGFTQQEGLDFMETVAPVVKLVTVRCVTDLCILSEEEIAESKRREQDSM</sequence>
<protein>
    <recommendedName>
        <fullName evidence="2">Reverse transcriptase Ty1/copia-type domain-containing protein</fullName>
    </recommendedName>
</protein>
<accession>A0AAD4W8J9</accession>
<feature type="compositionally biased region" description="Basic and acidic residues" evidence="1">
    <location>
        <begin position="120"/>
        <end position="140"/>
    </location>
</feature>
<evidence type="ECO:0000259" key="2">
    <source>
        <dbReference type="Pfam" id="PF07727"/>
    </source>
</evidence>